<gene>
    <name evidence="4" type="ORF">HQN60_12645</name>
</gene>
<organism evidence="4 5">
    <name type="scientific">Deefgea piscis</name>
    <dbReference type="NCBI Taxonomy" id="2739061"/>
    <lineage>
        <taxon>Bacteria</taxon>
        <taxon>Pseudomonadati</taxon>
        <taxon>Pseudomonadota</taxon>
        <taxon>Betaproteobacteria</taxon>
        <taxon>Neisseriales</taxon>
        <taxon>Chitinibacteraceae</taxon>
        <taxon>Deefgea</taxon>
    </lineage>
</organism>
<evidence type="ECO:0000259" key="3">
    <source>
        <dbReference type="Pfam" id="PF20155"/>
    </source>
</evidence>
<evidence type="ECO:0000313" key="4">
    <source>
        <dbReference type="EMBL" id="QKJ67486.1"/>
    </source>
</evidence>
<accession>A0A6M8SV81</accession>
<evidence type="ECO:0000256" key="1">
    <source>
        <dbReference type="SAM" id="Coils"/>
    </source>
</evidence>
<dbReference type="RefSeq" id="WP_173533988.1">
    <property type="nucleotide sequence ID" value="NZ_CP054143.1"/>
</dbReference>
<keyword evidence="2" id="KW-0812">Transmembrane</keyword>
<feature type="domain" description="Tape measure protein N-terminal" evidence="3">
    <location>
        <begin position="95"/>
        <end position="265"/>
    </location>
</feature>
<keyword evidence="1" id="KW-0175">Coiled coil</keyword>
<evidence type="ECO:0000313" key="5">
    <source>
        <dbReference type="Proteomes" id="UP000504844"/>
    </source>
</evidence>
<keyword evidence="2" id="KW-1133">Transmembrane helix</keyword>
<dbReference type="Pfam" id="PF20155">
    <property type="entry name" value="TMP_3"/>
    <property type="match status" value="1"/>
</dbReference>
<protein>
    <recommendedName>
        <fullName evidence="3">Tape measure protein N-terminal domain-containing protein</fullName>
    </recommendedName>
</protein>
<sequence>MADNNVTIKINADAGGVEREARKASTSISDMARGMAGSFTGSAAAAANLNGSLGQMANSARGAFDIKNIGLFTASMVAAGVAAAGLAASFGIGKLVSVEREFGTLNAQLETATGSIDAAKAKFAELEGLAGTLPESLQDVVGGFVKLKNLGLDPSSKAIASYANTAGALGKSLNEMIEAVADASTGEFERLKEFGIKASKQGDQVKLTFQGVTTTVKNNAQEIEGYLRKLGDVTFAGGAEKRMKSLEGEVSNLGDTWDGVFRKINGAGVGSMLATGVNEITESLKSAGVELESAASSFSGWVQDNADSLGRVWDQTKGLVGDLWDAGSAIASWAAEINTALGGADVMAFTIFSIRLGIAGLIDGFNLVNATVVGMGGVLVDALVAPINAALQGIANLTSGFAKVLSAGASVASVTGADTIAAGFNKASGAVGSFSVATLDVKKTLGGLGQSARDYADGVVDSFGRGDTATQRLINGSDLATEALKKTGKAADDVTQPIKKTADASDAAAKAMKRAADAAENFGASLSKRLAEDGLDEFGKLRLEAEKIAAPLKNGAVLLGAWNTQIDRLMSAKLAREEIDRLSKAFSDAAKSNAELVNSARDEAEQFGLSKVQIAELTLAKKELLLVEMQREANMGAGINSMDNEQQLLKDQIKAMKEALGFQKQFEGKEITAEWIKNQADAAQKTRDEWQKTSDSISSSITDALMRGFEDGKDFAKNFKDTLVNMFKTLILQPTVKMGIQGGLSAVGLGSLAGTANASAGGVNLGGMDLSSLVTKGIGGIASLVGASASGIGGIAAGASVAGQGATLAASSMGSLASSLGSVASTLGTVMPYVGVAIAAYTMFKKFEGGETRSGTDLAVDAAGSVRKIQGPSGGDFTQGGAANQLSAMVSNVNGILAATGSQLKVASGYGALETSKNGKGFAYAGGVLSNGVGFGNVGDNETLRQVGRGSKTAEQAAAEYTTRINDAMVSAIAASDAPGAVKKIIANGGASDAVIAAIGEQANAVAGFGAVIGLLPMAQLSALTYDAKAGLLGFTGGLENLTGSLKTYYDNFYTDAEKTANVTRNMTDALNAVGVKLPETREAFRAVVEAQDLTTESGQKAYAALLGVSGAFAELHPVINAVDESATAAAAALEMQNRAAKSAAEIATERFNLEGQLLAAQGNTVALRERELAVISASNRAIQNQIYALQDQKAAADAAMTALEKSANAEKLAAKSALDGRLGVLNEQKNAEVAAFEAQKAIIAAQNSARLDMATAQLDAQKAAYQAQIDGAKSALSALKSVFNGIQSAIDRLTGSQQDLADVQYEQAKAAVAGALQSAKSGTFTPSDALNQQLDVVSRIDANRFSSAADFAREQLVTAGQLRELGSLVDAKISTADQQVVLLEQSIAAIESQGRDMKAAFEASAAAQFKQLETQHKDNLGKLDTQIGLAQNQYDADIFRLDGIVSAAREQLEIAKGTWTETKSLNESTQAFNASLAALLAQQAQRSAASDARLAELAALNAELIKELQGLRSDQAAQSRAIAESTQKTAKVLARWDGDGQPEVRAV</sequence>
<feature type="transmembrane region" description="Helical" evidence="2">
    <location>
        <begin position="69"/>
        <end position="92"/>
    </location>
</feature>
<dbReference type="InterPro" id="IPR013491">
    <property type="entry name" value="Tape_meas_N"/>
</dbReference>
<reference evidence="4 5" key="1">
    <citation type="submission" date="2020-05" db="EMBL/GenBank/DDBJ databases">
        <title>Complete genome sequence of Deefgea sp. D17.</title>
        <authorList>
            <person name="Bae J.-W."/>
            <person name="Han J.E."/>
        </authorList>
    </citation>
    <scope>NUCLEOTIDE SEQUENCE [LARGE SCALE GENOMIC DNA]</scope>
    <source>
        <strain evidence="4 5">D17</strain>
    </source>
</reference>
<dbReference type="Proteomes" id="UP000504844">
    <property type="component" value="Chromosome"/>
</dbReference>
<name>A0A6M8SV81_9NEIS</name>
<dbReference type="KEGG" id="dee:HQN60_12645"/>
<feature type="coiled-coil region" evidence="1">
    <location>
        <begin position="612"/>
        <end position="659"/>
    </location>
</feature>
<keyword evidence="2" id="KW-0472">Membrane</keyword>
<keyword evidence="5" id="KW-1185">Reference proteome</keyword>
<proteinExistence type="predicted"/>
<dbReference type="EMBL" id="CP054143">
    <property type="protein sequence ID" value="QKJ67486.1"/>
    <property type="molecule type" value="Genomic_DNA"/>
</dbReference>
<evidence type="ECO:0000256" key="2">
    <source>
        <dbReference type="SAM" id="Phobius"/>
    </source>
</evidence>